<gene>
    <name evidence="3" type="ORF">J3U88_00565</name>
</gene>
<dbReference type="GO" id="GO:0043709">
    <property type="term" value="P:cell adhesion involved in single-species biofilm formation"/>
    <property type="evidence" value="ECO:0007669"/>
    <property type="project" value="TreeGrafter"/>
</dbReference>
<accession>A0A8J7Q9M0</accession>
<dbReference type="FunFam" id="3.30.70.270:FF:000001">
    <property type="entry name" value="Diguanylate cyclase domain protein"/>
    <property type="match status" value="1"/>
</dbReference>
<dbReference type="CDD" id="cd01949">
    <property type="entry name" value="GGDEF"/>
    <property type="match status" value="1"/>
</dbReference>
<dbReference type="SUPFAM" id="SSF55073">
    <property type="entry name" value="Nucleotide cyclase"/>
    <property type="match status" value="1"/>
</dbReference>
<name>A0A8J7Q9M0_9BACT</name>
<dbReference type="PROSITE" id="PS50887">
    <property type="entry name" value="GGDEF"/>
    <property type="match status" value="1"/>
</dbReference>
<reference evidence="3" key="1">
    <citation type="submission" date="2021-03" db="EMBL/GenBank/DDBJ databases">
        <authorList>
            <person name="Wang G."/>
        </authorList>
    </citation>
    <scope>NUCLEOTIDE SEQUENCE</scope>
    <source>
        <strain evidence="3">KCTC 12899</strain>
    </source>
</reference>
<evidence type="ECO:0000259" key="2">
    <source>
        <dbReference type="PROSITE" id="PS50887"/>
    </source>
</evidence>
<sequence length="352" mass="40208">MSTALEKKYIEIIEIILESLLLQDQDELESLLQPLRIFIHDVPRFSSNRIFVSKFRAFLETRDEVLAEQAEVPEVVPGKDQQTKKTVNHLLDQALALLEDALRSSSKVDDSLKGIVDKIQEAKTVNNLRALSAIFLDAGSRMRAVGQDFQNDVGRIAVELSFYQKQIEILENALQQSKLEAERDHLTRLWNRRIFDRNLEEAVQRANRFHGPLSLLLVDIDHFKEINDEWGHQVGDDVLVNFAGLLNTSLRELDLTYRLGGDEFAVIFSGSNGEQSLMVAHRLHQFVGRNPYHIEKVRFQTTISGGLTQYRDGETPAAFFKRADDQLYRAKRSGRNKICSDVHDPPDTFPPI</sequence>
<dbReference type="EC" id="2.7.7.65" evidence="1"/>
<dbReference type="InterPro" id="IPR050469">
    <property type="entry name" value="Diguanylate_Cyclase"/>
</dbReference>
<dbReference type="PANTHER" id="PTHR45138">
    <property type="entry name" value="REGULATORY COMPONENTS OF SENSORY TRANSDUCTION SYSTEM"/>
    <property type="match status" value="1"/>
</dbReference>
<dbReference type="PANTHER" id="PTHR45138:SF24">
    <property type="entry name" value="DIGUANYLATE CYCLASE DGCC-RELATED"/>
    <property type="match status" value="1"/>
</dbReference>
<dbReference type="GO" id="GO:1902201">
    <property type="term" value="P:negative regulation of bacterial-type flagellum-dependent cell motility"/>
    <property type="evidence" value="ECO:0007669"/>
    <property type="project" value="TreeGrafter"/>
</dbReference>
<dbReference type="NCBIfam" id="TIGR00254">
    <property type="entry name" value="GGDEF"/>
    <property type="match status" value="1"/>
</dbReference>
<dbReference type="Proteomes" id="UP000664417">
    <property type="component" value="Unassembled WGS sequence"/>
</dbReference>
<dbReference type="GO" id="GO:0052621">
    <property type="term" value="F:diguanylate cyclase activity"/>
    <property type="evidence" value="ECO:0007669"/>
    <property type="project" value="UniProtKB-EC"/>
</dbReference>
<feature type="domain" description="GGDEF" evidence="2">
    <location>
        <begin position="211"/>
        <end position="343"/>
    </location>
</feature>
<comment type="caution">
    <text evidence="3">The sequence shown here is derived from an EMBL/GenBank/DDBJ whole genome shotgun (WGS) entry which is preliminary data.</text>
</comment>
<dbReference type="EMBL" id="JAFREP010000001">
    <property type="protein sequence ID" value="MBO1316931.1"/>
    <property type="molecule type" value="Genomic_DNA"/>
</dbReference>
<organism evidence="3 4">
    <name type="scientific">Acanthopleuribacter pedis</name>
    <dbReference type="NCBI Taxonomy" id="442870"/>
    <lineage>
        <taxon>Bacteria</taxon>
        <taxon>Pseudomonadati</taxon>
        <taxon>Acidobacteriota</taxon>
        <taxon>Holophagae</taxon>
        <taxon>Acanthopleuribacterales</taxon>
        <taxon>Acanthopleuribacteraceae</taxon>
        <taxon>Acanthopleuribacter</taxon>
    </lineage>
</organism>
<dbReference type="AlphaFoldDB" id="A0A8J7Q9M0"/>
<dbReference type="Pfam" id="PF00990">
    <property type="entry name" value="GGDEF"/>
    <property type="match status" value="1"/>
</dbReference>
<dbReference type="Gene3D" id="3.30.70.270">
    <property type="match status" value="1"/>
</dbReference>
<protein>
    <recommendedName>
        <fullName evidence="1">diguanylate cyclase</fullName>
        <ecNumber evidence="1">2.7.7.65</ecNumber>
    </recommendedName>
</protein>
<evidence type="ECO:0000256" key="1">
    <source>
        <dbReference type="ARBA" id="ARBA00012528"/>
    </source>
</evidence>
<evidence type="ECO:0000313" key="3">
    <source>
        <dbReference type="EMBL" id="MBO1316931.1"/>
    </source>
</evidence>
<evidence type="ECO:0000313" key="4">
    <source>
        <dbReference type="Proteomes" id="UP000664417"/>
    </source>
</evidence>
<proteinExistence type="predicted"/>
<dbReference type="InterPro" id="IPR043128">
    <property type="entry name" value="Rev_trsase/Diguanyl_cyclase"/>
</dbReference>
<dbReference type="InterPro" id="IPR000160">
    <property type="entry name" value="GGDEF_dom"/>
</dbReference>
<dbReference type="GO" id="GO:0005886">
    <property type="term" value="C:plasma membrane"/>
    <property type="evidence" value="ECO:0007669"/>
    <property type="project" value="TreeGrafter"/>
</dbReference>
<dbReference type="RefSeq" id="WP_207856167.1">
    <property type="nucleotide sequence ID" value="NZ_JAFREP010000001.1"/>
</dbReference>
<keyword evidence="4" id="KW-1185">Reference proteome</keyword>
<dbReference type="SMART" id="SM00267">
    <property type="entry name" value="GGDEF"/>
    <property type="match status" value="1"/>
</dbReference>
<dbReference type="InterPro" id="IPR029787">
    <property type="entry name" value="Nucleotide_cyclase"/>
</dbReference>